<sequence length="148" mass="16232">MAPAPEPMNLVFGAILLLVLLLLPHFRVRKFETCSTSGVKVCRRGSTDKLEAKAAANAALARIEGRDKKEFNTSLAAIQAQVRRVLEVEPKVKEEQGTATTGDSTSGLSEDKRKYLAVKGILCSTKTPEIVVKQSEKVRQKTHQDNLD</sequence>
<evidence type="ECO:0000313" key="3">
    <source>
        <dbReference type="EMBL" id="EDS29461.1"/>
    </source>
</evidence>
<proteinExistence type="predicted"/>
<evidence type="ECO:0000313" key="4">
    <source>
        <dbReference type="EnsemblMetazoa" id="CPIJ007288-PA"/>
    </source>
</evidence>
<dbReference type="STRING" id="7176.B0WJU4"/>
<dbReference type="HOGENOM" id="CLU_1760583_0_0_1"/>
<accession>B0WJU4</accession>
<evidence type="ECO:0000256" key="2">
    <source>
        <dbReference type="SAM" id="SignalP"/>
    </source>
</evidence>
<dbReference type="AlphaFoldDB" id="B0WJU4"/>
<feature type="signal peptide" evidence="2">
    <location>
        <begin position="1"/>
        <end position="30"/>
    </location>
</feature>
<feature type="compositionally biased region" description="Polar residues" evidence="1">
    <location>
        <begin position="97"/>
        <end position="108"/>
    </location>
</feature>
<feature type="chain" id="PRO_5014566776" evidence="2">
    <location>
        <begin position="31"/>
        <end position="148"/>
    </location>
</feature>
<reference evidence="4" key="2">
    <citation type="submission" date="2021-02" db="UniProtKB">
        <authorList>
            <consortium name="EnsemblMetazoa"/>
        </authorList>
    </citation>
    <scope>IDENTIFICATION</scope>
    <source>
        <strain evidence="4">JHB</strain>
    </source>
</reference>
<dbReference type="OrthoDB" id="49605at2759"/>
<dbReference type="VEuPathDB" id="VectorBase:CPIJ007288"/>
<organism>
    <name type="scientific">Culex quinquefasciatus</name>
    <name type="common">Southern house mosquito</name>
    <name type="synonym">Culex pungens</name>
    <dbReference type="NCBI Taxonomy" id="7176"/>
    <lineage>
        <taxon>Eukaryota</taxon>
        <taxon>Metazoa</taxon>
        <taxon>Ecdysozoa</taxon>
        <taxon>Arthropoda</taxon>
        <taxon>Hexapoda</taxon>
        <taxon>Insecta</taxon>
        <taxon>Pterygota</taxon>
        <taxon>Neoptera</taxon>
        <taxon>Endopterygota</taxon>
        <taxon>Diptera</taxon>
        <taxon>Nematocera</taxon>
        <taxon>Culicoidea</taxon>
        <taxon>Culicidae</taxon>
        <taxon>Culicinae</taxon>
        <taxon>Culicini</taxon>
        <taxon>Culex</taxon>
        <taxon>Culex</taxon>
    </lineage>
</organism>
<evidence type="ECO:0000313" key="5">
    <source>
        <dbReference type="Proteomes" id="UP000002320"/>
    </source>
</evidence>
<dbReference type="KEGG" id="cqu:CpipJ_CPIJ007288"/>
<dbReference type="EnsemblMetazoa" id="CPIJ007288-RA">
    <property type="protein sequence ID" value="CPIJ007288-PA"/>
    <property type="gene ID" value="CPIJ007288"/>
</dbReference>
<dbReference type="Proteomes" id="UP000002320">
    <property type="component" value="Unassembled WGS sequence"/>
</dbReference>
<dbReference type="InParanoid" id="B0WJU4"/>
<evidence type="ECO:0000256" key="1">
    <source>
        <dbReference type="SAM" id="MobiDB-lite"/>
    </source>
</evidence>
<dbReference type="EMBL" id="DS231964">
    <property type="protein sequence ID" value="EDS29461.1"/>
    <property type="molecule type" value="Genomic_DNA"/>
</dbReference>
<reference evidence="3" key="1">
    <citation type="submission" date="2007-03" db="EMBL/GenBank/DDBJ databases">
        <title>Annotation of Culex pipiens quinquefasciatus.</title>
        <authorList>
            <consortium name="The Broad Institute Genome Sequencing Platform"/>
            <person name="Atkinson P.W."/>
            <person name="Hemingway J."/>
            <person name="Christensen B.M."/>
            <person name="Higgs S."/>
            <person name="Kodira C."/>
            <person name="Hannick L."/>
            <person name="Megy K."/>
            <person name="O'Leary S."/>
            <person name="Pearson M."/>
            <person name="Haas B.J."/>
            <person name="Mauceli E."/>
            <person name="Wortman J.R."/>
            <person name="Lee N.H."/>
            <person name="Guigo R."/>
            <person name="Stanke M."/>
            <person name="Alvarado L."/>
            <person name="Amedeo P."/>
            <person name="Antoine C.H."/>
            <person name="Arensburger P."/>
            <person name="Bidwell S.L."/>
            <person name="Crawford M."/>
            <person name="Camaro F."/>
            <person name="Devon K."/>
            <person name="Engels R."/>
            <person name="Hammond M."/>
            <person name="Howarth C."/>
            <person name="Koehrsen M."/>
            <person name="Lawson D."/>
            <person name="Montgomery P."/>
            <person name="Nene V."/>
            <person name="Nusbaum C."/>
            <person name="Puiu D."/>
            <person name="Romero-Severson J."/>
            <person name="Severson D.W."/>
            <person name="Shumway M."/>
            <person name="Sisk P."/>
            <person name="Stolte C."/>
            <person name="Zeng Q."/>
            <person name="Eisenstadt E."/>
            <person name="Fraser-Liggett C."/>
            <person name="Strausberg R."/>
            <person name="Galagan J."/>
            <person name="Birren B."/>
            <person name="Collins F.H."/>
        </authorList>
    </citation>
    <scope>NUCLEOTIDE SEQUENCE [LARGE SCALE GENOMIC DNA]</scope>
    <source>
        <strain evidence="3">JHB</strain>
    </source>
</reference>
<feature type="region of interest" description="Disordered" evidence="1">
    <location>
        <begin position="90"/>
        <end position="109"/>
    </location>
</feature>
<keyword evidence="2" id="KW-0732">Signal</keyword>
<keyword evidence="5" id="KW-1185">Reference proteome</keyword>
<dbReference type="VEuPathDB" id="VectorBase:CQUJHB012704"/>
<name>B0WJU4_CULQU</name>
<protein>
    <submittedName>
        <fullName evidence="3 4">Uncharacterized protein</fullName>
    </submittedName>
</protein>
<gene>
    <name evidence="4" type="primary">6039359</name>
    <name evidence="3" type="ORF">CpipJ_CPIJ007288</name>
</gene>